<dbReference type="PANTHER" id="PTHR45658:SF46">
    <property type="entry name" value="GATA TRANSCRIPTION FACTOR 4"/>
    <property type="match status" value="1"/>
</dbReference>
<dbReference type="CDD" id="cd00202">
    <property type="entry name" value="ZnF_GATA"/>
    <property type="match status" value="1"/>
</dbReference>
<dbReference type="InterPro" id="IPR000679">
    <property type="entry name" value="Znf_GATA"/>
</dbReference>
<keyword evidence="6" id="KW-0805">Transcription regulation</keyword>
<gene>
    <name evidence="14" type="ORF">CJ030_MR6G010822</name>
</gene>
<dbReference type="FunFam" id="3.30.50.10:FF:000025">
    <property type="entry name" value="GATA transcription factor"/>
    <property type="match status" value="1"/>
</dbReference>
<dbReference type="InterPro" id="IPR013088">
    <property type="entry name" value="Znf_NHR/GATA"/>
</dbReference>
<comment type="function">
    <text evidence="11">Transcriptional activator that specifically binds 5'-GATA-3' or 5'-GAT-3' motifs within gene promoters. May be involved in the regulation of some light-responsive genes.</text>
</comment>
<dbReference type="PROSITE" id="PS50114">
    <property type="entry name" value="GATA_ZN_FINGER_2"/>
    <property type="match status" value="1"/>
</dbReference>
<evidence type="ECO:0000313" key="15">
    <source>
        <dbReference type="Proteomes" id="UP000516437"/>
    </source>
</evidence>
<evidence type="ECO:0000256" key="2">
    <source>
        <dbReference type="ARBA" id="ARBA00005694"/>
    </source>
</evidence>
<keyword evidence="5" id="KW-0862">Zinc</keyword>
<dbReference type="SUPFAM" id="SSF57716">
    <property type="entry name" value="Glucocorticoid receptor-like (DNA-binding domain)"/>
    <property type="match status" value="1"/>
</dbReference>
<dbReference type="AlphaFoldDB" id="A0A6A1VEC4"/>
<proteinExistence type="inferred from homology"/>
<dbReference type="PROSITE" id="PS00344">
    <property type="entry name" value="GATA_ZN_FINGER_1"/>
    <property type="match status" value="1"/>
</dbReference>
<dbReference type="GO" id="GO:0005634">
    <property type="term" value="C:nucleus"/>
    <property type="evidence" value="ECO:0007669"/>
    <property type="project" value="UniProtKB-SubCell"/>
</dbReference>
<dbReference type="PANTHER" id="PTHR45658">
    <property type="entry name" value="GATA TRANSCRIPTION FACTOR"/>
    <property type="match status" value="1"/>
</dbReference>
<keyword evidence="7" id="KW-0238">DNA-binding</keyword>
<keyword evidence="3" id="KW-0479">Metal-binding</keyword>
<comment type="subcellular location">
    <subcellularLocation>
        <location evidence="1">Nucleus</location>
    </subcellularLocation>
</comment>
<name>A0A6A1VEC4_9ROSI</name>
<dbReference type="Pfam" id="PF00320">
    <property type="entry name" value="GATA"/>
    <property type="match status" value="1"/>
</dbReference>
<keyword evidence="4 12" id="KW-0863">Zinc-finger</keyword>
<feature type="domain" description="GATA-type" evidence="13">
    <location>
        <begin position="150"/>
        <end position="182"/>
    </location>
</feature>
<evidence type="ECO:0000256" key="12">
    <source>
        <dbReference type="PROSITE-ProRule" id="PRU00094"/>
    </source>
</evidence>
<dbReference type="SMART" id="SM00401">
    <property type="entry name" value="ZnF_GATA"/>
    <property type="match status" value="1"/>
</dbReference>
<evidence type="ECO:0000259" key="13">
    <source>
        <dbReference type="PROSITE" id="PS50114"/>
    </source>
</evidence>
<evidence type="ECO:0000256" key="4">
    <source>
        <dbReference type="ARBA" id="ARBA00022771"/>
    </source>
</evidence>
<evidence type="ECO:0000256" key="9">
    <source>
        <dbReference type="ARBA" id="ARBA00023163"/>
    </source>
</evidence>
<protein>
    <submittedName>
        <fullName evidence="14">GATA transcription factor 4</fullName>
    </submittedName>
</protein>
<dbReference type="GO" id="GO:0030154">
    <property type="term" value="P:cell differentiation"/>
    <property type="evidence" value="ECO:0007669"/>
    <property type="project" value="TreeGrafter"/>
</dbReference>
<evidence type="ECO:0000256" key="10">
    <source>
        <dbReference type="ARBA" id="ARBA00023242"/>
    </source>
</evidence>
<accession>A0A6A1VEC4</accession>
<keyword evidence="9" id="KW-0804">Transcription</keyword>
<keyword evidence="15" id="KW-1185">Reference proteome</keyword>
<dbReference type="GO" id="GO:0043565">
    <property type="term" value="F:sequence-specific DNA binding"/>
    <property type="evidence" value="ECO:0007669"/>
    <property type="project" value="InterPro"/>
</dbReference>
<keyword evidence="8" id="KW-0010">Activator</keyword>
<evidence type="ECO:0000256" key="6">
    <source>
        <dbReference type="ARBA" id="ARBA00023015"/>
    </source>
</evidence>
<comment type="similarity">
    <text evidence="2">Belongs to the type IV zinc-finger family. Class A subfamily.</text>
</comment>
<sequence>MGAPTNDDNVQDVWPAFSLEEVLDPSTFPVYDDSEHHQLCVPQDSLDDIDLYPDFTNDIILESDLCLSQENPEKFLSFGELVKPTNMPVTLNKDAERTKLGEGFQLVNGSSATNFTYGKKSMTKTPSDKARSCKENREVNRICTGNIGIRRCTHCQSEKTPQWREGPLGPGTLCNACGVRYRSGRLLPEYRPAASPTFNGNEHSNFHKHVLLRRRLKHRVASGSEAKPLLLDVPKQLSFEEFLKLLRSWSAVTTAKDHGVDLLSETVVKELESAWGGRRLVRSVIYKAFMLVGKVEVESSFSKLYFPNKG</sequence>
<comment type="caution">
    <text evidence="14">The sequence shown here is derived from an EMBL/GenBank/DDBJ whole genome shotgun (WGS) entry which is preliminary data.</text>
</comment>
<dbReference type="GO" id="GO:0006355">
    <property type="term" value="P:regulation of DNA-templated transcription"/>
    <property type="evidence" value="ECO:0007669"/>
    <property type="project" value="InterPro"/>
</dbReference>
<keyword evidence="10" id="KW-0539">Nucleus</keyword>
<dbReference type="Gene3D" id="1.10.10.2560">
    <property type="match status" value="1"/>
</dbReference>
<evidence type="ECO:0000256" key="7">
    <source>
        <dbReference type="ARBA" id="ARBA00023125"/>
    </source>
</evidence>
<dbReference type="InterPro" id="IPR051140">
    <property type="entry name" value="GATA_TF"/>
</dbReference>
<reference evidence="14 15" key="1">
    <citation type="journal article" date="2019" name="Plant Biotechnol. J.">
        <title>The red bayberry genome and genetic basis of sex determination.</title>
        <authorList>
            <person name="Jia H.M."/>
            <person name="Jia H.J."/>
            <person name="Cai Q.L."/>
            <person name="Wang Y."/>
            <person name="Zhao H.B."/>
            <person name="Yang W.F."/>
            <person name="Wang G.Y."/>
            <person name="Li Y.H."/>
            <person name="Zhan D.L."/>
            <person name="Shen Y.T."/>
            <person name="Niu Q.F."/>
            <person name="Chang L."/>
            <person name="Qiu J."/>
            <person name="Zhao L."/>
            <person name="Xie H.B."/>
            <person name="Fu W.Y."/>
            <person name="Jin J."/>
            <person name="Li X.W."/>
            <person name="Jiao Y."/>
            <person name="Zhou C.C."/>
            <person name="Tu T."/>
            <person name="Chai C.Y."/>
            <person name="Gao J.L."/>
            <person name="Fan L.J."/>
            <person name="van de Weg E."/>
            <person name="Wang J.Y."/>
            <person name="Gao Z.S."/>
        </authorList>
    </citation>
    <scope>NUCLEOTIDE SEQUENCE [LARGE SCALE GENOMIC DNA]</scope>
    <source>
        <tissue evidence="14">Leaves</tissue>
    </source>
</reference>
<dbReference type="EMBL" id="RXIC02000024">
    <property type="protein sequence ID" value="KAB1210526.1"/>
    <property type="molecule type" value="Genomic_DNA"/>
</dbReference>
<organism evidence="14 15">
    <name type="scientific">Morella rubra</name>
    <name type="common">Chinese bayberry</name>
    <dbReference type="NCBI Taxonomy" id="262757"/>
    <lineage>
        <taxon>Eukaryota</taxon>
        <taxon>Viridiplantae</taxon>
        <taxon>Streptophyta</taxon>
        <taxon>Embryophyta</taxon>
        <taxon>Tracheophyta</taxon>
        <taxon>Spermatophyta</taxon>
        <taxon>Magnoliopsida</taxon>
        <taxon>eudicotyledons</taxon>
        <taxon>Gunneridae</taxon>
        <taxon>Pentapetalae</taxon>
        <taxon>rosids</taxon>
        <taxon>fabids</taxon>
        <taxon>Fagales</taxon>
        <taxon>Myricaceae</taxon>
        <taxon>Morella</taxon>
    </lineage>
</organism>
<evidence type="ECO:0000313" key="14">
    <source>
        <dbReference type="EMBL" id="KAB1210526.1"/>
    </source>
</evidence>
<evidence type="ECO:0000256" key="3">
    <source>
        <dbReference type="ARBA" id="ARBA00022723"/>
    </source>
</evidence>
<evidence type="ECO:0000256" key="11">
    <source>
        <dbReference type="ARBA" id="ARBA00055020"/>
    </source>
</evidence>
<dbReference type="GO" id="GO:0008270">
    <property type="term" value="F:zinc ion binding"/>
    <property type="evidence" value="ECO:0007669"/>
    <property type="project" value="UniProtKB-KW"/>
</dbReference>
<evidence type="ECO:0000256" key="1">
    <source>
        <dbReference type="ARBA" id="ARBA00004123"/>
    </source>
</evidence>
<dbReference type="Proteomes" id="UP000516437">
    <property type="component" value="Chromosome 6"/>
</dbReference>
<evidence type="ECO:0000256" key="8">
    <source>
        <dbReference type="ARBA" id="ARBA00023159"/>
    </source>
</evidence>
<evidence type="ECO:0000256" key="5">
    <source>
        <dbReference type="ARBA" id="ARBA00022833"/>
    </source>
</evidence>
<dbReference type="Gene3D" id="3.30.50.10">
    <property type="entry name" value="Erythroid Transcription Factor GATA-1, subunit A"/>
    <property type="match status" value="1"/>
</dbReference>
<dbReference type="OrthoDB" id="2162994at2759"/>